<sequence length="304" mass="33767">MPGQGNHGGACVGVFDIVWIVLLVMLLQPVVQRRLLMSARRRLRLQLERERGSRVILLVHRQETFSLFGLPLMRYIDIQDAEEVIHAIRNTPDEVPIDIVLHTPGGLALASLQIARALARHPAKVTALVPHYAMSGGTLIALAADQIEMCEHAALGPVDPQLGGYSAASVLRAVERQGDRSIDTDFLILADQAEMAIEQLRRSVVQLLGDRYRDDLAELIADELSRGQWTHDYPITLEEVERIGLHVGSAVPEAVLEMMRLYPQPARGLRSVEYSGRRPMAEPDADSEAERAPPRAREPADQQR</sequence>
<keyword evidence="2" id="KW-1133">Transmembrane helix</keyword>
<proteinExistence type="predicted"/>
<protein>
    <recommendedName>
        <fullName evidence="5">Serine protease</fullName>
    </recommendedName>
</protein>
<name>A0AAW3ZNA4_9GAMM</name>
<evidence type="ECO:0000313" key="4">
    <source>
        <dbReference type="Proteomes" id="UP000613768"/>
    </source>
</evidence>
<keyword evidence="2" id="KW-0812">Transmembrane</keyword>
<comment type="caution">
    <text evidence="3">The sequence shown here is derived from an EMBL/GenBank/DDBJ whole genome shotgun (WGS) entry which is preliminary data.</text>
</comment>
<evidence type="ECO:0008006" key="5">
    <source>
        <dbReference type="Google" id="ProtNLM"/>
    </source>
</evidence>
<organism evidence="3 4">
    <name type="scientific">Pseudomarimonas arenosa</name>
    <dbReference type="NCBI Taxonomy" id="2774145"/>
    <lineage>
        <taxon>Bacteria</taxon>
        <taxon>Pseudomonadati</taxon>
        <taxon>Pseudomonadota</taxon>
        <taxon>Gammaproteobacteria</taxon>
        <taxon>Lysobacterales</taxon>
        <taxon>Lysobacteraceae</taxon>
        <taxon>Pseudomarimonas</taxon>
    </lineage>
</organism>
<evidence type="ECO:0000313" key="3">
    <source>
        <dbReference type="EMBL" id="MBD8526659.1"/>
    </source>
</evidence>
<dbReference type="InterPro" id="IPR029045">
    <property type="entry name" value="ClpP/crotonase-like_dom_sf"/>
</dbReference>
<dbReference type="Proteomes" id="UP000613768">
    <property type="component" value="Unassembled WGS sequence"/>
</dbReference>
<dbReference type="EMBL" id="JACYTR010000027">
    <property type="protein sequence ID" value="MBD8526659.1"/>
    <property type="molecule type" value="Genomic_DNA"/>
</dbReference>
<dbReference type="Pfam" id="PF01972">
    <property type="entry name" value="SDH_protease"/>
    <property type="match status" value="1"/>
</dbReference>
<dbReference type="PANTHER" id="PTHR35984:SF1">
    <property type="entry name" value="PERIPLASMIC SERINE PROTEASE"/>
    <property type="match status" value="1"/>
</dbReference>
<gene>
    <name evidence="3" type="ORF">IFO71_13015</name>
</gene>
<feature type="transmembrane region" description="Helical" evidence="2">
    <location>
        <begin position="12"/>
        <end position="31"/>
    </location>
</feature>
<dbReference type="AlphaFoldDB" id="A0AAW3ZNA4"/>
<dbReference type="InterPro" id="IPR002825">
    <property type="entry name" value="Pept_S49_ser-pept_pro"/>
</dbReference>
<accession>A0AAW3ZNA4</accession>
<keyword evidence="2" id="KW-0472">Membrane</keyword>
<keyword evidence="4" id="KW-1185">Reference proteome</keyword>
<evidence type="ECO:0000256" key="1">
    <source>
        <dbReference type="SAM" id="MobiDB-lite"/>
    </source>
</evidence>
<feature type="region of interest" description="Disordered" evidence="1">
    <location>
        <begin position="271"/>
        <end position="304"/>
    </location>
</feature>
<dbReference type="PANTHER" id="PTHR35984">
    <property type="entry name" value="PERIPLASMIC SERINE PROTEASE"/>
    <property type="match status" value="1"/>
</dbReference>
<dbReference type="GO" id="GO:0016020">
    <property type="term" value="C:membrane"/>
    <property type="evidence" value="ECO:0007669"/>
    <property type="project" value="InterPro"/>
</dbReference>
<dbReference type="SUPFAM" id="SSF52096">
    <property type="entry name" value="ClpP/crotonase"/>
    <property type="match status" value="1"/>
</dbReference>
<evidence type="ECO:0000256" key="2">
    <source>
        <dbReference type="SAM" id="Phobius"/>
    </source>
</evidence>
<dbReference type="NCBIfam" id="NF047768">
    <property type="entry name" value="Clp_like_SDH"/>
    <property type="match status" value="1"/>
</dbReference>
<dbReference type="Gene3D" id="3.90.226.10">
    <property type="entry name" value="2-enoyl-CoA Hydratase, Chain A, domain 1"/>
    <property type="match status" value="1"/>
</dbReference>
<feature type="compositionally biased region" description="Basic and acidic residues" evidence="1">
    <location>
        <begin position="288"/>
        <end position="304"/>
    </location>
</feature>
<reference evidence="3 4" key="1">
    <citation type="submission" date="2020-09" db="EMBL/GenBank/DDBJ databases">
        <title>Pseudoxanthomonas sp. CAU 1598 isolated from sand of Yaerae Beach.</title>
        <authorList>
            <person name="Kim W."/>
        </authorList>
    </citation>
    <scope>NUCLEOTIDE SEQUENCE [LARGE SCALE GENOMIC DNA]</scope>
    <source>
        <strain evidence="3 4">CAU 1598</strain>
    </source>
</reference>